<organism evidence="12 13">
    <name type="scientific">Archaeoglobus sulfaticallidus PM70-1</name>
    <dbReference type="NCBI Taxonomy" id="387631"/>
    <lineage>
        <taxon>Archaea</taxon>
        <taxon>Methanobacteriati</taxon>
        <taxon>Methanobacteriota</taxon>
        <taxon>Archaeoglobi</taxon>
        <taxon>Archaeoglobales</taxon>
        <taxon>Archaeoglobaceae</taxon>
        <taxon>Archaeoglobus</taxon>
    </lineage>
</organism>
<evidence type="ECO:0000256" key="1">
    <source>
        <dbReference type="ARBA" id="ARBA00004141"/>
    </source>
</evidence>
<comment type="subcellular location">
    <subcellularLocation>
        <location evidence="1">Membrane</location>
        <topology evidence="1">Multi-pass membrane protein</topology>
    </subcellularLocation>
</comment>
<evidence type="ECO:0000256" key="7">
    <source>
        <dbReference type="ARBA" id="ARBA00023136"/>
    </source>
</evidence>
<feature type="transmembrane region" description="Helical" evidence="10">
    <location>
        <begin position="550"/>
        <end position="572"/>
    </location>
</feature>
<dbReference type="GO" id="GO:0046961">
    <property type="term" value="F:proton-transporting ATPase activity, rotational mechanism"/>
    <property type="evidence" value="ECO:0007669"/>
    <property type="project" value="InterPro"/>
</dbReference>
<feature type="transmembrane region" description="Helical" evidence="10">
    <location>
        <begin position="440"/>
        <end position="462"/>
    </location>
</feature>
<comment type="function">
    <text evidence="8">Component of the A-type ATP synthase that produces ATP from ADP in the presence of a proton gradient across the membrane.</text>
</comment>
<feature type="transmembrane region" description="Helical" evidence="10">
    <location>
        <begin position="387"/>
        <end position="405"/>
    </location>
</feature>
<evidence type="ECO:0000256" key="10">
    <source>
        <dbReference type="RuleBase" id="RU361189"/>
    </source>
</evidence>
<dbReference type="EMBL" id="CP005290">
    <property type="protein sequence ID" value="AGK62151.1"/>
    <property type="molecule type" value="Genomic_DNA"/>
</dbReference>
<evidence type="ECO:0000313" key="12">
    <source>
        <dbReference type="EMBL" id="AGK62151.1"/>
    </source>
</evidence>
<dbReference type="AlphaFoldDB" id="N0BND0"/>
<dbReference type="PANTHER" id="PTHR11629:SF63">
    <property type="entry name" value="V-TYPE PROTON ATPASE SUBUNIT A"/>
    <property type="match status" value="1"/>
</dbReference>
<feature type="coiled-coil region" evidence="11">
    <location>
        <begin position="95"/>
        <end position="122"/>
    </location>
</feature>
<proteinExistence type="inferred from homology"/>
<protein>
    <recommendedName>
        <fullName evidence="9 10">A-type ATP synthase subunit I</fullName>
    </recommendedName>
</protein>
<dbReference type="HOGENOM" id="CLU_025558_2_1_2"/>
<reference evidence="12 13" key="1">
    <citation type="journal article" date="2013" name="Genome Announc.">
        <title>Complete Genome Sequence of the Thermophilic and Facultatively Chemolithoautotrophic Sulfate Reducer Archaeoglobus sulfaticallidus Strain PM70-1T.</title>
        <authorList>
            <person name="Stokke R."/>
            <person name="Hocking W.P."/>
            <person name="Steinsbu B.O."/>
            <person name="Steen I.H."/>
        </authorList>
    </citation>
    <scope>NUCLEOTIDE SEQUENCE [LARGE SCALE GENOMIC DNA]</scope>
    <source>
        <strain evidence="12">PM70-1</strain>
    </source>
</reference>
<keyword evidence="3 10" id="KW-0813">Transport</keyword>
<dbReference type="KEGG" id="ast:Asulf_02198"/>
<dbReference type="GO" id="GO:0016471">
    <property type="term" value="C:vacuolar proton-transporting V-type ATPase complex"/>
    <property type="evidence" value="ECO:0007669"/>
    <property type="project" value="TreeGrafter"/>
</dbReference>
<evidence type="ECO:0000256" key="6">
    <source>
        <dbReference type="ARBA" id="ARBA00023065"/>
    </source>
</evidence>
<evidence type="ECO:0000256" key="5">
    <source>
        <dbReference type="ARBA" id="ARBA00022989"/>
    </source>
</evidence>
<dbReference type="eggNOG" id="arCOG04138">
    <property type="taxonomic scope" value="Archaea"/>
</dbReference>
<feature type="transmembrane region" description="Helical" evidence="10">
    <location>
        <begin position="483"/>
        <end position="500"/>
    </location>
</feature>
<feature type="transmembrane region" description="Helical" evidence="10">
    <location>
        <begin position="578"/>
        <end position="603"/>
    </location>
</feature>
<evidence type="ECO:0000256" key="9">
    <source>
        <dbReference type="ARBA" id="ARBA00068671"/>
    </source>
</evidence>
<comment type="similarity">
    <text evidence="2 10">Belongs to the V-ATPase 116 kDa subunit family.</text>
</comment>
<keyword evidence="4 10" id="KW-0812">Transmembrane</keyword>
<dbReference type="GO" id="GO:0007035">
    <property type="term" value="P:vacuolar acidification"/>
    <property type="evidence" value="ECO:0007669"/>
    <property type="project" value="TreeGrafter"/>
</dbReference>
<dbReference type="Gene3D" id="3.30.70.2750">
    <property type="match status" value="1"/>
</dbReference>
<gene>
    <name evidence="12" type="ORF">Asulf_02198</name>
</gene>
<name>N0BND0_9EURY</name>
<evidence type="ECO:0000256" key="11">
    <source>
        <dbReference type="SAM" id="Coils"/>
    </source>
</evidence>
<sequence length="642" mass="72948">MFKPVEMVKISIVGSKDHFEKTAEVLHKLNLLHIEDFAEEGEYFRIGEPLSRASKASKFLVTLRSMLSYIKVDPAYEPKRVYSISELDSVLEKKVSELESEITARLEEIRKAEEQIRKLEDEKKVLAPLKALNIPVNLLKGYKNLKVFVGYFTANPMEKIMEVTKEFEIIFSEYEKEFVGAIFVKNEHAQDVFKVIQEFGYREIPVPDFEGSYDERLSEIERETSELKSKIKSLRTEMESLEKENLDLMLAMEEHLTIELEKSELPLRAAVSKYAFVLAGYVPKEKFDLVKNEVTSATNGKVVVEKLDDELKPPTALKNPRFAKPFELLTMTYTTPKYHEVDPTTLMAIVFPLMFGFMLGDIGYGICILALCLWLKKKFRTPGWQDLFNILIYSSVSTIVFGFIYGELFGFELFGHESFLAEITHNEAFVHFPHVNRLELAPAILVLTIAIGVIHMAIGYIFGILNVAKEHGWKHAVYEKLNWLLALISIAFIIMGFIINQMSGAFAFAPNFAYYIAAPLIIIWAALTIMGEGAMFLIEYLTLLSNTISYARLLAVGLASVGFAIAFNYMVLEMLFPAGIVGIIAGIIVFLLGHFINLLLGVLDPGLQSLRLHYVEHFVKFFEGGGIKYNPFGKIRKFTKEE</sequence>
<accession>N0BND0</accession>
<keyword evidence="11" id="KW-0175">Coiled coil</keyword>
<dbReference type="OrthoDB" id="85892at2157"/>
<evidence type="ECO:0000256" key="4">
    <source>
        <dbReference type="ARBA" id="ARBA00022692"/>
    </source>
</evidence>
<dbReference type="GO" id="GO:0033179">
    <property type="term" value="C:proton-transporting V-type ATPase, V0 domain"/>
    <property type="evidence" value="ECO:0007669"/>
    <property type="project" value="InterPro"/>
</dbReference>
<feature type="coiled-coil region" evidence="11">
    <location>
        <begin position="217"/>
        <end position="251"/>
    </location>
</feature>
<keyword evidence="6 10" id="KW-0406">Ion transport</keyword>
<dbReference type="Proteomes" id="UP000013307">
    <property type="component" value="Chromosome"/>
</dbReference>
<keyword evidence="13" id="KW-1185">Reference proteome</keyword>
<evidence type="ECO:0000256" key="3">
    <source>
        <dbReference type="ARBA" id="ARBA00022448"/>
    </source>
</evidence>
<dbReference type="NCBIfam" id="NF004430">
    <property type="entry name" value="PRK05771.2-4"/>
    <property type="match status" value="1"/>
</dbReference>
<evidence type="ECO:0000256" key="8">
    <source>
        <dbReference type="ARBA" id="ARBA00059506"/>
    </source>
</evidence>
<dbReference type="PANTHER" id="PTHR11629">
    <property type="entry name" value="VACUOLAR PROTON ATPASES"/>
    <property type="match status" value="1"/>
</dbReference>
<evidence type="ECO:0000256" key="2">
    <source>
        <dbReference type="ARBA" id="ARBA00009904"/>
    </source>
</evidence>
<dbReference type="GeneID" id="15393830"/>
<dbReference type="Pfam" id="PF01496">
    <property type="entry name" value="V_ATPase_I"/>
    <property type="match status" value="2"/>
</dbReference>
<evidence type="ECO:0000313" key="13">
    <source>
        <dbReference type="Proteomes" id="UP000013307"/>
    </source>
</evidence>
<keyword evidence="5 10" id="KW-1133">Transmembrane helix</keyword>
<dbReference type="STRING" id="387631.Asulf_02198"/>
<dbReference type="Gene3D" id="1.20.1460.20">
    <property type="match status" value="1"/>
</dbReference>
<dbReference type="RefSeq" id="WP_015591747.1">
    <property type="nucleotide sequence ID" value="NC_021169.1"/>
</dbReference>
<keyword evidence="7 10" id="KW-0472">Membrane</keyword>
<dbReference type="GO" id="GO:0051117">
    <property type="term" value="F:ATPase binding"/>
    <property type="evidence" value="ECO:0007669"/>
    <property type="project" value="TreeGrafter"/>
</dbReference>
<feature type="transmembrane region" description="Helical" evidence="10">
    <location>
        <begin position="346"/>
        <end position="375"/>
    </location>
</feature>
<dbReference type="InterPro" id="IPR002490">
    <property type="entry name" value="V-ATPase_116kDa_su"/>
</dbReference>
<dbReference type="Gene3D" id="3.30.70.2170">
    <property type="match status" value="1"/>
</dbReference>
<feature type="transmembrane region" description="Helical" evidence="10">
    <location>
        <begin position="512"/>
        <end position="538"/>
    </location>
</feature>